<feature type="domain" description="DYW" evidence="4">
    <location>
        <begin position="676"/>
        <end position="768"/>
    </location>
</feature>
<dbReference type="InterPro" id="IPR046848">
    <property type="entry name" value="E_motif"/>
</dbReference>
<dbReference type="Pfam" id="PF20430">
    <property type="entry name" value="Eplus_motif"/>
    <property type="match status" value="1"/>
</dbReference>
<sequence length="768" mass="84691">MPSSSSSSSGDLLSAARRVRTFGQLKQLHAQALQHAFHGQPNQWLTHLLAHCARLRAPRSYARRLFDAARSPDARAFTSMLRFYSLLGARSEVLSLVSRMLRHGLPPDAFVFPILVKNSASGALEPLHGRVLRLGHCADPYIRNAIMDAYAKRGAPANARKVFEEAPQITAADWNAMVSGYWHCGDEAEARRMFDAMPAKNVVSWTAMVTGYCKIGEPEKARVVFDAMPERTVVSWNAMLSGYAQNGLAEAALKLFTEMVDGEVHPDETTWVTVVSACSSRRDLRMAESLVAALEERGMISENPFLKTALLDMYAKCGALCKAREIFDAMGRSRNSVSWNAMISGYCREGDLAIARQLFDEMPRRNVISWNSMISGYVQNGQWGSALELFNAMEEEVKPDDVTMASVLSACGHLGALGTGRRAAEIISREKIRLGLSGHNALVFMHSRCGSVAEARRVFQEMPTRDVVSYNSLITGLAAHGHGGEAVALLRRMKEEGVDPDRITFLGILTACSHGGLAAQGREVFSAIGSPTVDHYACMVDLLGRAGELDAAAKLVAEMPVAPHAGVYGALLHASRIHRRVDLGELAAEKLFALEPENAGNYVLLANIYAAARRWEDVEKVREAMQRSGVRKTTACSWVELRGEIHRFTAGDQSHPQREEIYRVLQEYGEKMRAMGYAIDRSWSLKEVEEEEEEGMVGTHSERLAVGFVLLAGAPREAIRVVKNLRICGDCHLAIKMISKISGRDIVVRDTNRFHCFRDGGCSCGDYW</sequence>
<accession>A0A7I8L5I1</accession>
<keyword evidence="2" id="KW-0677">Repeat</keyword>
<evidence type="ECO:0000259" key="4">
    <source>
        <dbReference type="Pfam" id="PF14432"/>
    </source>
</evidence>
<gene>
    <name evidence="5" type="ORF">SI8410_11015256</name>
</gene>
<dbReference type="InterPro" id="IPR002885">
    <property type="entry name" value="PPR_rpt"/>
</dbReference>
<name>A0A7I8L5I1_SPIIN</name>
<dbReference type="Pfam" id="PF12854">
    <property type="entry name" value="PPR_1"/>
    <property type="match status" value="1"/>
</dbReference>
<dbReference type="Pfam" id="PF14432">
    <property type="entry name" value="DYW_deaminase"/>
    <property type="match status" value="1"/>
</dbReference>
<dbReference type="Pfam" id="PF13041">
    <property type="entry name" value="PPR_2"/>
    <property type="match status" value="3"/>
</dbReference>
<comment type="similarity">
    <text evidence="1">Belongs to the PPR family. PCMP-H subfamily.</text>
</comment>
<evidence type="ECO:0000256" key="2">
    <source>
        <dbReference type="ARBA" id="ARBA00022737"/>
    </source>
</evidence>
<dbReference type="GO" id="GO:0008270">
    <property type="term" value="F:zinc ion binding"/>
    <property type="evidence" value="ECO:0007669"/>
    <property type="project" value="InterPro"/>
</dbReference>
<feature type="repeat" description="PPR" evidence="3">
    <location>
        <begin position="201"/>
        <end position="231"/>
    </location>
</feature>
<dbReference type="PROSITE" id="PS51375">
    <property type="entry name" value="PPR"/>
    <property type="match status" value="5"/>
</dbReference>
<dbReference type="InterPro" id="IPR011990">
    <property type="entry name" value="TPR-like_helical_dom_sf"/>
</dbReference>
<feature type="repeat" description="PPR" evidence="3">
    <location>
        <begin position="466"/>
        <end position="500"/>
    </location>
</feature>
<dbReference type="AlphaFoldDB" id="A0A7I8L5I1"/>
<evidence type="ECO:0000256" key="1">
    <source>
        <dbReference type="ARBA" id="ARBA00006643"/>
    </source>
</evidence>
<dbReference type="PANTHER" id="PTHR47926">
    <property type="entry name" value="PENTATRICOPEPTIDE REPEAT-CONTAINING PROTEIN"/>
    <property type="match status" value="1"/>
</dbReference>
<dbReference type="InterPro" id="IPR046849">
    <property type="entry name" value="E2_motif"/>
</dbReference>
<feature type="repeat" description="PPR" evidence="3">
    <location>
        <begin position="232"/>
        <end position="266"/>
    </location>
</feature>
<dbReference type="EMBL" id="LR746274">
    <property type="protein sequence ID" value="CAA7404578.1"/>
    <property type="molecule type" value="Genomic_DNA"/>
</dbReference>
<dbReference type="FunFam" id="1.25.40.10:FF:000333">
    <property type="entry name" value="Pentatricopeptide repeat-containing protein"/>
    <property type="match status" value="1"/>
</dbReference>
<dbReference type="InterPro" id="IPR032867">
    <property type="entry name" value="DYW_dom"/>
</dbReference>
<dbReference type="NCBIfam" id="TIGR00756">
    <property type="entry name" value="PPR"/>
    <property type="match status" value="5"/>
</dbReference>
<keyword evidence="6" id="KW-1185">Reference proteome</keyword>
<dbReference type="PANTHER" id="PTHR47926:SF373">
    <property type="entry name" value="TETRATRICOPEPTIDE-LIKE HELICAL DOMAIN SUPERFAMILY, DYW DOMAIN-CONTAINING PROTEIN"/>
    <property type="match status" value="1"/>
</dbReference>
<organism evidence="5 6">
    <name type="scientific">Spirodela intermedia</name>
    <name type="common">Intermediate duckweed</name>
    <dbReference type="NCBI Taxonomy" id="51605"/>
    <lineage>
        <taxon>Eukaryota</taxon>
        <taxon>Viridiplantae</taxon>
        <taxon>Streptophyta</taxon>
        <taxon>Embryophyta</taxon>
        <taxon>Tracheophyta</taxon>
        <taxon>Spermatophyta</taxon>
        <taxon>Magnoliopsida</taxon>
        <taxon>Liliopsida</taxon>
        <taxon>Araceae</taxon>
        <taxon>Lemnoideae</taxon>
        <taxon>Spirodela</taxon>
    </lineage>
</organism>
<dbReference type="GO" id="GO:0003723">
    <property type="term" value="F:RNA binding"/>
    <property type="evidence" value="ECO:0007669"/>
    <property type="project" value="InterPro"/>
</dbReference>
<dbReference type="Pfam" id="PF01535">
    <property type="entry name" value="PPR"/>
    <property type="match status" value="4"/>
</dbReference>
<dbReference type="FunFam" id="1.25.40.10:FF:000184">
    <property type="entry name" value="Pentatricopeptide repeat-containing protein, chloroplastic"/>
    <property type="match status" value="1"/>
</dbReference>
<protein>
    <recommendedName>
        <fullName evidence="4">DYW domain-containing protein</fullName>
    </recommendedName>
</protein>
<dbReference type="InterPro" id="IPR046960">
    <property type="entry name" value="PPR_At4g14850-like_plant"/>
</dbReference>
<proteinExistence type="inferred from homology"/>
<dbReference type="Pfam" id="PF20431">
    <property type="entry name" value="E_motif"/>
    <property type="match status" value="1"/>
</dbReference>
<dbReference type="GO" id="GO:0009451">
    <property type="term" value="P:RNA modification"/>
    <property type="evidence" value="ECO:0007669"/>
    <property type="project" value="InterPro"/>
</dbReference>
<reference evidence="5" key="1">
    <citation type="submission" date="2020-02" db="EMBL/GenBank/DDBJ databases">
        <authorList>
            <person name="Scholz U."/>
            <person name="Mascher M."/>
            <person name="Fiebig A."/>
        </authorList>
    </citation>
    <scope>NUCLEOTIDE SEQUENCE</scope>
</reference>
<feature type="repeat" description="PPR" evidence="3">
    <location>
        <begin position="335"/>
        <end position="369"/>
    </location>
</feature>
<dbReference type="FunFam" id="1.25.40.10:FF:000348">
    <property type="entry name" value="Pentatricopeptide repeat-containing protein chloroplastic"/>
    <property type="match status" value="1"/>
</dbReference>
<dbReference type="Gene3D" id="1.25.40.10">
    <property type="entry name" value="Tetratricopeptide repeat domain"/>
    <property type="match status" value="4"/>
</dbReference>
<dbReference type="OrthoDB" id="185373at2759"/>
<evidence type="ECO:0000313" key="5">
    <source>
        <dbReference type="EMBL" id="CAA7404578.1"/>
    </source>
</evidence>
<evidence type="ECO:0000313" key="6">
    <source>
        <dbReference type="Proteomes" id="UP000663760"/>
    </source>
</evidence>
<dbReference type="Proteomes" id="UP000663760">
    <property type="component" value="Chromosome 11"/>
</dbReference>
<evidence type="ECO:0000256" key="3">
    <source>
        <dbReference type="PROSITE-ProRule" id="PRU00708"/>
    </source>
</evidence>
<feature type="repeat" description="PPR" evidence="3">
    <location>
        <begin position="73"/>
        <end position="107"/>
    </location>
</feature>